<evidence type="ECO:0000256" key="1">
    <source>
        <dbReference type="ARBA" id="ARBA00000083"/>
    </source>
</evidence>
<dbReference type="AlphaFoldDB" id="A0A4P9Z664"/>
<protein>
    <recommendedName>
        <fullName evidence="11">UDP-glucose 4-epimerase</fullName>
        <ecNumber evidence="11">5.1.3.2</ecNumber>
    </recommendedName>
</protein>
<evidence type="ECO:0000256" key="7">
    <source>
        <dbReference type="ARBA" id="ARBA00023235"/>
    </source>
</evidence>
<dbReference type="NCBIfam" id="TIGR01179">
    <property type="entry name" value="galE"/>
    <property type="match status" value="1"/>
</dbReference>
<dbReference type="Gene3D" id="3.90.25.10">
    <property type="entry name" value="UDP-galactose 4-epimerase, domain 1"/>
    <property type="match status" value="1"/>
</dbReference>
<dbReference type="CDD" id="cd05247">
    <property type="entry name" value="UDP_G4E_1_SDR_e"/>
    <property type="match status" value="1"/>
</dbReference>
<comment type="pathway">
    <text evidence="4">Carbohydrate metabolism; hexose metabolism.</text>
</comment>
<dbReference type="OrthoDB" id="9402762at2759"/>
<dbReference type="Gene3D" id="3.40.50.720">
    <property type="entry name" value="NAD(P)-binding Rossmann-like Domain"/>
    <property type="match status" value="1"/>
</dbReference>
<reference evidence="14" key="1">
    <citation type="journal article" date="2018" name="Nat. Microbiol.">
        <title>Leveraging single-cell genomics to expand the fungal tree of life.</title>
        <authorList>
            <person name="Ahrendt S.R."/>
            <person name="Quandt C.A."/>
            <person name="Ciobanu D."/>
            <person name="Clum A."/>
            <person name="Salamov A."/>
            <person name="Andreopoulos B."/>
            <person name="Cheng J.F."/>
            <person name="Woyke T."/>
            <person name="Pelin A."/>
            <person name="Henrissat B."/>
            <person name="Reynolds N.K."/>
            <person name="Benny G.L."/>
            <person name="Smith M.E."/>
            <person name="James T.Y."/>
            <person name="Grigoriev I.V."/>
        </authorList>
    </citation>
    <scope>NUCLEOTIDE SEQUENCE [LARGE SCALE GENOMIC DNA]</scope>
    <source>
        <strain evidence="14">Benny S71-1</strain>
    </source>
</reference>
<evidence type="ECO:0000256" key="9">
    <source>
        <dbReference type="ARBA" id="ARBA00037955"/>
    </source>
</evidence>
<dbReference type="NCBIfam" id="NF007956">
    <property type="entry name" value="PRK10675.1"/>
    <property type="match status" value="1"/>
</dbReference>
<dbReference type="UniPathway" id="UPA00214"/>
<comment type="function">
    <text evidence="8">Mutarotase converts alpha-aldose to the beta-anomer. It is active on D-glucose, L-arabinose, D-xylose, D-galactose, maltose and lactose.</text>
</comment>
<keyword evidence="7 11" id="KW-0413">Isomerase</keyword>
<organism evidence="13 14">
    <name type="scientific">Syncephalis pseudoplumigaleata</name>
    <dbReference type="NCBI Taxonomy" id="1712513"/>
    <lineage>
        <taxon>Eukaryota</taxon>
        <taxon>Fungi</taxon>
        <taxon>Fungi incertae sedis</taxon>
        <taxon>Zoopagomycota</taxon>
        <taxon>Zoopagomycotina</taxon>
        <taxon>Zoopagomycetes</taxon>
        <taxon>Zoopagales</taxon>
        <taxon>Piptocephalidaceae</taxon>
        <taxon>Syncephalis</taxon>
    </lineage>
</organism>
<dbReference type="GO" id="GO:0005829">
    <property type="term" value="C:cytosol"/>
    <property type="evidence" value="ECO:0007669"/>
    <property type="project" value="TreeGrafter"/>
</dbReference>
<dbReference type="InterPro" id="IPR005886">
    <property type="entry name" value="UDP_G4E"/>
</dbReference>
<keyword evidence="14" id="KW-1185">Reference proteome</keyword>
<comment type="cofactor">
    <cofactor evidence="2 11">
        <name>NAD(+)</name>
        <dbReference type="ChEBI" id="CHEBI:57540"/>
    </cofactor>
</comment>
<dbReference type="EMBL" id="KZ989228">
    <property type="protein sequence ID" value="RKP27321.1"/>
    <property type="molecule type" value="Genomic_DNA"/>
</dbReference>
<evidence type="ECO:0000256" key="10">
    <source>
        <dbReference type="ARBA" id="ARBA00038238"/>
    </source>
</evidence>
<dbReference type="Proteomes" id="UP000278143">
    <property type="component" value="Unassembled WGS sequence"/>
</dbReference>
<dbReference type="EC" id="5.1.3.2" evidence="11"/>
<comment type="pathway">
    <text evidence="3 11">Carbohydrate metabolism; galactose metabolism.</text>
</comment>
<evidence type="ECO:0000256" key="11">
    <source>
        <dbReference type="RuleBase" id="RU366046"/>
    </source>
</evidence>
<keyword evidence="11" id="KW-0119">Carbohydrate metabolism</keyword>
<comment type="catalytic activity">
    <reaction evidence="1 11">
        <text>UDP-alpha-D-glucose = UDP-alpha-D-galactose</text>
        <dbReference type="Rhea" id="RHEA:22168"/>
        <dbReference type="ChEBI" id="CHEBI:58885"/>
        <dbReference type="ChEBI" id="CHEBI:66914"/>
        <dbReference type="EC" id="5.1.3.2"/>
    </reaction>
</comment>
<dbReference type="GO" id="GO:0006012">
    <property type="term" value="P:galactose metabolic process"/>
    <property type="evidence" value="ECO:0007669"/>
    <property type="project" value="UniProtKB-UniPathway"/>
</dbReference>
<evidence type="ECO:0000256" key="8">
    <source>
        <dbReference type="ARBA" id="ARBA00037676"/>
    </source>
</evidence>
<feature type="domain" description="NAD-dependent epimerase/dehydratase" evidence="12">
    <location>
        <begin position="6"/>
        <end position="265"/>
    </location>
</feature>
<dbReference type="GO" id="GO:0003978">
    <property type="term" value="F:UDP-glucose 4-epimerase activity"/>
    <property type="evidence" value="ECO:0007669"/>
    <property type="project" value="UniProtKB-UniRule"/>
</dbReference>
<evidence type="ECO:0000313" key="14">
    <source>
        <dbReference type="Proteomes" id="UP000278143"/>
    </source>
</evidence>
<dbReference type="SUPFAM" id="SSF51735">
    <property type="entry name" value="NAD(P)-binding Rossmann-fold domains"/>
    <property type="match status" value="1"/>
</dbReference>
<keyword evidence="6" id="KW-0299">Galactose metabolism</keyword>
<evidence type="ECO:0000259" key="12">
    <source>
        <dbReference type="Pfam" id="PF01370"/>
    </source>
</evidence>
<evidence type="ECO:0000256" key="4">
    <source>
        <dbReference type="ARBA" id="ARBA00005028"/>
    </source>
</evidence>
<comment type="subunit">
    <text evidence="11">Homodimer.</text>
</comment>
<dbReference type="InterPro" id="IPR001509">
    <property type="entry name" value="Epimerase_deHydtase"/>
</dbReference>
<evidence type="ECO:0000256" key="6">
    <source>
        <dbReference type="ARBA" id="ARBA00023144"/>
    </source>
</evidence>
<name>A0A4P9Z664_9FUNG</name>
<keyword evidence="5 11" id="KW-0520">NAD</keyword>
<evidence type="ECO:0000256" key="3">
    <source>
        <dbReference type="ARBA" id="ARBA00004947"/>
    </source>
</evidence>
<dbReference type="Pfam" id="PF01370">
    <property type="entry name" value="Epimerase"/>
    <property type="match status" value="1"/>
</dbReference>
<comment type="similarity">
    <text evidence="11">Belongs to the NAD(P)-dependent epimerase/dehydratase family.</text>
</comment>
<evidence type="ECO:0000256" key="2">
    <source>
        <dbReference type="ARBA" id="ARBA00001911"/>
    </source>
</evidence>
<sequence>MTPKTILITGGAGYIGSHTCLELVLAGHNVIVVDNLKNSSRESLRRIEQQTGRAITFYEADILDAAALAGIFASHPDIYAVFHFAGLKVASESIRDPLRYYEVNTGGTLALLRCMDAANIKRILFSSSSTVYGSAAGPVVAETSATAPINPYGGSKLASEHIIQDLCRADPAWQAMLLRYFNPIGAHPSGIIGDAPLGVPSSLTPYILQVIGGKLERLHVFGGNYNTKDGTGFRDYIHVVDVARGHLAALDKLAGQRGCEIYNLGAGTGYSVLDIVQAMERASNCKIPYAIADRRPGDIGELVSDSTKAARELDWRAHLDLDDMCRDLWHWSRKNPDGYTG</sequence>
<dbReference type="PANTHER" id="PTHR43725">
    <property type="entry name" value="UDP-GLUCOSE 4-EPIMERASE"/>
    <property type="match status" value="1"/>
</dbReference>
<dbReference type="InterPro" id="IPR036291">
    <property type="entry name" value="NAD(P)-bd_dom_sf"/>
</dbReference>
<gene>
    <name evidence="13" type="ORF">SYNPS1DRAFT_12858</name>
</gene>
<evidence type="ECO:0000256" key="5">
    <source>
        <dbReference type="ARBA" id="ARBA00023027"/>
    </source>
</evidence>
<evidence type="ECO:0000313" key="13">
    <source>
        <dbReference type="EMBL" id="RKP27321.1"/>
    </source>
</evidence>
<proteinExistence type="inferred from homology"/>
<comment type="similarity">
    <text evidence="10">In the C-terminal section; belongs to the aldose epimerase family.</text>
</comment>
<accession>A0A4P9Z664</accession>
<comment type="similarity">
    <text evidence="9">In the N-terminal section; belongs to the NAD(P)-dependent epimerase/dehydratase family.</text>
</comment>
<dbReference type="PANTHER" id="PTHR43725:SF47">
    <property type="entry name" value="UDP-GLUCOSE 4-EPIMERASE"/>
    <property type="match status" value="1"/>
</dbReference>